<keyword evidence="3" id="KW-0472">Membrane</keyword>
<keyword evidence="3" id="KW-0812">Transmembrane</keyword>
<keyword evidence="3" id="KW-1133">Transmembrane helix</keyword>
<feature type="region of interest" description="Disordered" evidence="2">
    <location>
        <begin position="1"/>
        <end position="74"/>
    </location>
</feature>
<feature type="coiled-coil region" evidence="1">
    <location>
        <begin position="110"/>
        <end position="144"/>
    </location>
</feature>
<proteinExistence type="predicted"/>
<evidence type="ECO:0000313" key="5">
    <source>
        <dbReference type="Proteomes" id="UP001146067"/>
    </source>
</evidence>
<reference evidence="4" key="1">
    <citation type="submission" date="2022-12" db="EMBL/GenBank/DDBJ databases">
        <title>Gycomyces niveus sp.nov.,a novel actinomycete isolated from soil in Shouguan.</title>
        <authorList>
            <person name="Yang X."/>
        </authorList>
    </citation>
    <scope>NUCLEOTIDE SEQUENCE</scope>
    <source>
        <strain evidence="4">NEAU-A15</strain>
    </source>
</reference>
<feature type="transmembrane region" description="Helical" evidence="3">
    <location>
        <begin position="81"/>
        <end position="104"/>
    </location>
</feature>
<keyword evidence="5" id="KW-1185">Reference proteome</keyword>
<dbReference type="Proteomes" id="UP001146067">
    <property type="component" value="Unassembled WGS sequence"/>
</dbReference>
<feature type="compositionally biased region" description="Pro residues" evidence="2">
    <location>
        <begin position="49"/>
        <end position="60"/>
    </location>
</feature>
<evidence type="ECO:0000256" key="2">
    <source>
        <dbReference type="SAM" id="MobiDB-lite"/>
    </source>
</evidence>
<gene>
    <name evidence="4" type="ORF">O1R50_10340</name>
</gene>
<evidence type="ECO:0000313" key="4">
    <source>
        <dbReference type="EMBL" id="MDA1360025.1"/>
    </source>
</evidence>
<evidence type="ECO:0000256" key="1">
    <source>
        <dbReference type="SAM" id="Coils"/>
    </source>
</evidence>
<comment type="caution">
    <text evidence="4">The sequence shown here is derived from an EMBL/GenBank/DDBJ whole genome shotgun (WGS) entry which is preliminary data.</text>
</comment>
<keyword evidence="1" id="KW-0175">Coiled coil</keyword>
<dbReference type="EMBL" id="JAPZVP010000007">
    <property type="protein sequence ID" value="MDA1360025.1"/>
    <property type="molecule type" value="Genomic_DNA"/>
</dbReference>
<feature type="compositionally biased region" description="Low complexity" evidence="2">
    <location>
        <begin position="28"/>
        <end position="37"/>
    </location>
</feature>
<dbReference type="RefSeq" id="WP_270109934.1">
    <property type="nucleotide sequence ID" value="NZ_JAPZVP010000007.1"/>
</dbReference>
<evidence type="ECO:0000256" key="3">
    <source>
        <dbReference type="SAM" id="Phobius"/>
    </source>
</evidence>
<dbReference type="AlphaFoldDB" id="A0A9X3T3I0"/>
<protein>
    <submittedName>
        <fullName evidence="4">Uncharacterized protein</fullName>
    </submittedName>
</protein>
<organism evidence="4 5">
    <name type="scientific">Glycomyces luteolus</name>
    <dbReference type="NCBI Taxonomy" id="2670330"/>
    <lineage>
        <taxon>Bacteria</taxon>
        <taxon>Bacillati</taxon>
        <taxon>Actinomycetota</taxon>
        <taxon>Actinomycetes</taxon>
        <taxon>Glycomycetales</taxon>
        <taxon>Glycomycetaceae</taxon>
        <taxon>Glycomyces</taxon>
    </lineage>
</organism>
<feature type="compositionally biased region" description="Pro residues" evidence="2">
    <location>
        <begin position="16"/>
        <end position="27"/>
    </location>
</feature>
<sequence length="187" mass="19587">MAYNPPPHYNLGGPSDPQPPQSVPPSYSPLQPQPYDSGYAPQSPVSAQPGPPPHAIPPQPAYGTQPLLQPPLPAAPRKSPLVPLLAIGMAVGLAAAAVSVALWLRANGDLEDADTRLADRDKEISQLQEDLEAAEAQVSELEGPAGEAEVMQACIDDLNEYYSTPEGSDEEAAALTAIETSCDGLIF</sequence>
<name>A0A9X3T3I0_9ACTN</name>
<accession>A0A9X3T3I0</accession>